<dbReference type="GO" id="GO:0000156">
    <property type="term" value="F:phosphorelay response regulator activity"/>
    <property type="evidence" value="ECO:0007669"/>
    <property type="project" value="TreeGrafter"/>
</dbReference>
<evidence type="ECO:0000313" key="11">
    <source>
        <dbReference type="Proteomes" id="UP001329151"/>
    </source>
</evidence>
<feature type="DNA-binding region" description="OmpR/PhoB-type" evidence="7">
    <location>
        <begin position="124"/>
        <end position="219"/>
    </location>
</feature>
<dbReference type="Pfam" id="PF00486">
    <property type="entry name" value="Trans_reg_C"/>
    <property type="match status" value="1"/>
</dbReference>
<evidence type="ECO:0000256" key="5">
    <source>
        <dbReference type="ARBA" id="ARBA00023163"/>
    </source>
</evidence>
<dbReference type="AlphaFoldDB" id="A0AA86MDG1"/>
<protein>
    <submittedName>
        <fullName evidence="10">Response regulator transcription factor</fullName>
    </submittedName>
</protein>
<dbReference type="KEGG" id="lto:RGQ30_00960"/>
<dbReference type="Proteomes" id="UP001329151">
    <property type="component" value="Chromosome"/>
</dbReference>
<dbReference type="InterPro" id="IPR011006">
    <property type="entry name" value="CheY-like_superfamily"/>
</dbReference>
<dbReference type="CDD" id="cd19934">
    <property type="entry name" value="REC_OmpR_EcPhoP-like"/>
    <property type="match status" value="1"/>
</dbReference>
<dbReference type="SMART" id="SM00448">
    <property type="entry name" value="REC"/>
    <property type="match status" value="1"/>
</dbReference>
<dbReference type="SUPFAM" id="SSF46894">
    <property type="entry name" value="C-terminal effector domain of the bipartite response regulators"/>
    <property type="match status" value="1"/>
</dbReference>
<dbReference type="PROSITE" id="PS50110">
    <property type="entry name" value="RESPONSE_REGULATORY"/>
    <property type="match status" value="1"/>
</dbReference>
<dbReference type="PANTHER" id="PTHR48111">
    <property type="entry name" value="REGULATOR OF RPOS"/>
    <property type="match status" value="1"/>
</dbReference>
<feature type="domain" description="OmpR/PhoB-type" evidence="9">
    <location>
        <begin position="124"/>
        <end position="219"/>
    </location>
</feature>
<dbReference type="Gene3D" id="1.10.10.10">
    <property type="entry name" value="Winged helix-like DNA-binding domain superfamily/Winged helix DNA-binding domain"/>
    <property type="match status" value="1"/>
</dbReference>
<dbReference type="Pfam" id="PF00072">
    <property type="entry name" value="Response_reg"/>
    <property type="match status" value="1"/>
</dbReference>
<keyword evidence="5" id="KW-0804">Transcription</keyword>
<dbReference type="InterPro" id="IPR001789">
    <property type="entry name" value="Sig_transdc_resp-reg_receiver"/>
</dbReference>
<evidence type="ECO:0000259" key="8">
    <source>
        <dbReference type="PROSITE" id="PS50110"/>
    </source>
</evidence>
<keyword evidence="11" id="KW-1185">Reference proteome</keyword>
<dbReference type="GO" id="GO:0000976">
    <property type="term" value="F:transcription cis-regulatory region binding"/>
    <property type="evidence" value="ECO:0007669"/>
    <property type="project" value="TreeGrafter"/>
</dbReference>
<dbReference type="Gene3D" id="3.40.50.2300">
    <property type="match status" value="1"/>
</dbReference>
<sequence length="222" mass="24776">MRLLLVEDDPVLGAQLHKQLGKAGYAADWVQDGREAQAQGSIEPYDLVVLDLGLPGKPGLEVLKAWRAEGLKLPVIVLTARGTWQEKVEGFNAGADDYVPKPFQTEELLARISAVLKRSIGNAPDTLNARGLVLDETQQTVQVQSDPPQQLTATEFRLLRYFMLHAGQPLSKTRLTEHVYEYDADKDSNVMEVYVNRLRKKIGPQWIQTRKGQGYVFAEPAP</sequence>
<dbReference type="GO" id="GO:0032993">
    <property type="term" value="C:protein-DNA complex"/>
    <property type="evidence" value="ECO:0007669"/>
    <property type="project" value="TreeGrafter"/>
</dbReference>
<dbReference type="InterPro" id="IPR001867">
    <property type="entry name" value="OmpR/PhoB-type_DNA-bd"/>
</dbReference>
<organism evidence="10 11">
    <name type="scientific">Limnobacter thiooxidans</name>
    <dbReference type="NCBI Taxonomy" id="131080"/>
    <lineage>
        <taxon>Bacteria</taxon>
        <taxon>Pseudomonadati</taxon>
        <taxon>Pseudomonadota</taxon>
        <taxon>Betaproteobacteria</taxon>
        <taxon>Burkholderiales</taxon>
        <taxon>Burkholderiaceae</taxon>
        <taxon>Limnobacter</taxon>
    </lineage>
</organism>
<evidence type="ECO:0000256" key="3">
    <source>
        <dbReference type="ARBA" id="ARBA00023015"/>
    </source>
</evidence>
<dbReference type="GO" id="GO:0006355">
    <property type="term" value="P:regulation of DNA-templated transcription"/>
    <property type="evidence" value="ECO:0007669"/>
    <property type="project" value="InterPro"/>
</dbReference>
<dbReference type="InterPro" id="IPR016032">
    <property type="entry name" value="Sig_transdc_resp-reg_C-effctor"/>
</dbReference>
<feature type="domain" description="Response regulatory" evidence="8">
    <location>
        <begin position="2"/>
        <end position="116"/>
    </location>
</feature>
<dbReference type="SMART" id="SM00862">
    <property type="entry name" value="Trans_reg_C"/>
    <property type="match status" value="1"/>
</dbReference>
<evidence type="ECO:0000256" key="4">
    <source>
        <dbReference type="ARBA" id="ARBA00023125"/>
    </source>
</evidence>
<accession>A0AA86MDG1</accession>
<dbReference type="PANTHER" id="PTHR48111:SF37">
    <property type="entry name" value="RESPONSE REGULATOR PROTEIN CARR"/>
    <property type="match status" value="1"/>
</dbReference>
<keyword evidence="1 6" id="KW-0597">Phosphoprotein</keyword>
<evidence type="ECO:0000313" key="10">
    <source>
        <dbReference type="EMBL" id="BET24595.1"/>
    </source>
</evidence>
<keyword evidence="3" id="KW-0805">Transcription regulation</keyword>
<keyword evidence="4 7" id="KW-0238">DNA-binding</keyword>
<dbReference type="GO" id="GO:0005829">
    <property type="term" value="C:cytosol"/>
    <property type="evidence" value="ECO:0007669"/>
    <property type="project" value="TreeGrafter"/>
</dbReference>
<dbReference type="InterPro" id="IPR039420">
    <property type="entry name" value="WalR-like"/>
</dbReference>
<dbReference type="SUPFAM" id="SSF52172">
    <property type="entry name" value="CheY-like"/>
    <property type="match status" value="1"/>
</dbReference>
<dbReference type="RefSeq" id="WP_130557162.1">
    <property type="nucleotide sequence ID" value="NZ_AP028947.1"/>
</dbReference>
<evidence type="ECO:0000256" key="1">
    <source>
        <dbReference type="ARBA" id="ARBA00022553"/>
    </source>
</evidence>
<dbReference type="InterPro" id="IPR036388">
    <property type="entry name" value="WH-like_DNA-bd_sf"/>
</dbReference>
<evidence type="ECO:0000256" key="7">
    <source>
        <dbReference type="PROSITE-ProRule" id="PRU01091"/>
    </source>
</evidence>
<dbReference type="CDD" id="cd00383">
    <property type="entry name" value="trans_reg_C"/>
    <property type="match status" value="1"/>
</dbReference>
<reference evidence="10 11" key="1">
    <citation type="submission" date="2023-10" db="EMBL/GenBank/DDBJ databases">
        <title>Complete Genome Sequence of Limnobacter thiooxidans CS-K2T, Isolated from freshwater lake sediments in Bavaria, Germany.</title>
        <authorList>
            <person name="Naruki M."/>
            <person name="Watanabe A."/>
            <person name="Warashina T."/>
            <person name="Morita T."/>
            <person name="Arakawa K."/>
        </authorList>
    </citation>
    <scope>NUCLEOTIDE SEQUENCE [LARGE SCALE GENOMIC DNA]</scope>
    <source>
        <strain evidence="10 11">CS-K2</strain>
    </source>
</reference>
<evidence type="ECO:0000259" key="9">
    <source>
        <dbReference type="PROSITE" id="PS51755"/>
    </source>
</evidence>
<name>A0AA86MDG1_9BURK</name>
<evidence type="ECO:0000256" key="2">
    <source>
        <dbReference type="ARBA" id="ARBA00023012"/>
    </source>
</evidence>
<evidence type="ECO:0000256" key="6">
    <source>
        <dbReference type="PROSITE-ProRule" id="PRU00169"/>
    </source>
</evidence>
<proteinExistence type="predicted"/>
<keyword evidence="2" id="KW-0902">Two-component regulatory system</keyword>
<gene>
    <name evidence="10" type="ORF">RGQ30_00960</name>
</gene>
<dbReference type="FunFam" id="3.40.50.2300:FF:000002">
    <property type="entry name" value="DNA-binding response regulator PhoP"/>
    <property type="match status" value="1"/>
</dbReference>
<dbReference type="PROSITE" id="PS51755">
    <property type="entry name" value="OMPR_PHOB"/>
    <property type="match status" value="1"/>
</dbReference>
<dbReference type="Gene3D" id="6.10.250.690">
    <property type="match status" value="1"/>
</dbReference>
<dbReference type="EMBL" id="AP028947">
    <property type="protein sequence ID" value="BET24595.1"/>
    <property type="molecule type" value="Genomic_DNA"/>
</dbReference>
<feature type="modified residue" description="4-aspartylphosphate" evidence="6">
    <location>
        <position position="51"/>
    </location>
</feature>